<feature type="domain" description="TIR" evidence="1">
    <location>
        <begin position="7"/>
        <end position="122"/>
    </location>
</feature>
<evidence type="ECO:0000313" key="3">
    <source>
        <dbReference type="Proteomes" id="UP001499979"/>
    </source>
</evidence>
<dbReference type="EMBL" id="BAAAJE010000020">
    <property type="protein sequence ID" value="GAA1155005.1"/>
    <property type="molecule type" value="Genomic_DNA"/>
</dbReference>
<evidence type="ECO:0000259" key="1">
    <source>
        <dbReference type="Pfam" id="PF13676"/>
    </source>
</evidence>
<dbReference type="Gene3D" id="3.40.50.10140">
    <property type="entry name" value="Toll/interleukin-1 receptor homology (TIR) domain"/>
    <property type="match status" value="1"/>
</dbReference>
<reference evidence="3" key="1">
    <citation type="journal article" date="2019" name="Int. J. Syst. Evol. Microbiol.">
        <title>The Global Catalogue of Microorganisms (GCM) 10K type strain sequencing project: providing services to taxonomists for standard genome sequencing and annotation.</title>
        <authorList>
            <consortium name="The Broad Institute Genomics Platform"/>
            <consortium name="The Broad Institute Genome Sequencing Center for Infectious Disease"/>
            <person name="Wu L."/>
            <person name="Ma J."/>
        </authorList>
    </citation>
    <scope>NUCLEOTIDE SEQUENCE [LARGE SCALE GENOMIC DNA]</scope>
    <source>
        <strain evidence="3">JCM 11813</strain>
    </source>
</reference>
<accession>A0ABP4F7K3</accession>
<keyword evidence="3" id="KW-1185">Reference proteome</keyword>
<sequence>MAERRRIFFSHASEDKGRMLQVYGKLLEHHPDLDPWVDTFEITGGQVLLDKIAEGMDAAERFFVFLSPVSIKKPWVQAELKRALTQEIGGERPDFVVPIKMGGLTEVPPFVEAKKYIDLDRLTEHEWVAEIYAAATGTKLPSSVATTPNVVLLGSVVDPHNPALIQYQFEVQHWAEKMAVRVETTTRVEDISCWLLGYAGMASVHEAVHDTWAATSWPDPVMAGNRFVVEVVFPTGVDAQAAITGIGPWDGSGFTSMSMRMHGA</sequence>
<protein>
    <recommendedName>
        <fullName evidence="1">TIR domain-containing protein</fullName>
    </recommendedName>
</protein>
<dbReference type="SUPFAM" id="SSF52200">
    <property type="entry name" value="Toll/Interleukin receptor TIR domain"/>
    <property type="match status" value="1"/>
</dbReference>
<dbReference type="Proteomes" id="UP001499979">
    <property type="component" value="Unassembled WGS sequence"/>
</dbReference>
<dbReference type="Pfam" id="PF13676">
    <property type="entry name" value="TIR_2"/>
    <property type="match status" value="1"/>
</dbReference>
<dbReference type="InterPro" id="IPR000157">
    <property type="entry name" value="TIR_dom"/>
</dbReference>
<organism evidence="2 3">
    <name type="scientific">Nocardioides aquiterrae</name>
    <dbReference type="NCBI Taxonomy" id="203799"/>
    <lineage>
        <taxon>Bacteria</taxon>
        <taxon>Bacillati</taxon>
        <taxon>Actinomycetota</taxon>
        <taxon>Actinomycetes</taxon>
        <taxon>Propionibacteriales</taxon>
        <taxon>Nocardioidaceae</taxon>
        <taxon>Nocardioides</taxon>
    </lineage>
</organism>
<gene>
    <name evidence="2" type="ORF">GCM10009606_36500</name>
</gene>
<dbReference type="RefSeq" id="WP_343909054.1">
    <property type="nucleotide sequence ID" value="NZ_BAAAJE010000020.1"/>
</dbReference>
<evidence type="ECO:0000313" key="2">
    <source>
        <dbReference type="EMBL" id="GAA1155005.1"/>
    </source>
</evidence>
<name>A0ABP4F7K3_9ACTN</name>
<proteinExistence type="predicted"/>
<comment type="caution">
    <text evidence="2">The sequence shown here is derived from an EMBL/GenBank/DDBJ whole genome shotgun (WGS) entry which is preliminary data.</text>
</comment>
<dbReference type="InterPro" id="IPR035897">
    <property type="entry name" value="Toll_tir_struct_dom_sf"/>
</dbReference>